<dbReference type="GO" id="GO:0016787">
    <property type="term" value="F:hydrolase activity"/>
    <property type="evidence" value="ECO:0007669"/>
    <property type="project" value="UniProtKB-KW"/>
</dbReference>
<dbReference type="InterPro" id="IPR013078">
    <property type="entry name" value="His_Pase_superF_clade-1"/>
</dbReference>
<name>A0A4U1BCJ8_9GAMM</name>
<evidence type="ECO:0000313" key="2">
    <source>
        <dbReference type="EMBL" id="TKB48417.1"/>
    </source>
</evidence>
<comment type="caution">
    <text evidence="2">The sequence shown here is derived from an EMBL/GenBank/DDBJ whole genome shotgun (WGS) entry which is preliminary data.</text>
</comment>
<keyword evidence="1" id="KW-0378">Hydrolase</keyword>
<dbReference type="EMBL" id="SWCI01000007">
    <property type="protein sequence ID" value="TKB48417.1"/>
    <property type="molecule type" value="Genomic_DNA"/>
</dbReference>
<protein>
    <submittedName>
        <fullName evidence="2">Histidine phosphatase family protein</fullName>
    </submittedName>
</protein>
<accession>A0A4U1BCJ8</accession>
<dbReference type="SUPFAM" id="SSF53254">
    <property type="entry name" value="Phosphoglycerate mutase-like"/>
    <property type="match status" value="1"/>
</dbReference>
<evidence type="ECO:0000313" key="3">
    <source>
        <dbReference type="Proteomes" id="UP000305674"/>
    </source>
</evidence>
<dbReference type="InterPro" id="IPR029033">
    <property type="entry name" value="His_PPase_superfam"/>
</dbReference>
<dbReference type="CDD" id="cd07067">
    <property type="entry name" value="HP_PGM_like"/>
    <property type="match status" value="1"/>
</dbReference>
<dbReference type="InterPro" id="IPR051021">
    <property type="entry name" value="Mito_Ser/Thr_phosphatase"/>
</dbReference>
<proteinExistence type="predicted"/>
<keyword evidence="3" id="KW-1185">Reference proteome</keyword>
<dbReference type="SMART" id="SM00855">
    <property type="entry name" value="PGAM"/>
    <property type="match status" value="1"/>
</dbReference>
<sequence length="223" mass="25089">MDLYLLRHGQAMFGSPDYDQLSDLGQRQALCLGRELAGWNLADATLVSGSLRRQRQTLDGLCQGGGFRPTDRQDPGFNELEIMELLPRYWPAACDRLGLSMTPRQATQDMRYFLPLMSEALRIWIADSGQCQGENFSQFRHRVLEAIAEHHQGNKPTLAVTSGGVISLVAGEALGAQASHMAELIHQVNNCSITHLRYARGQWQLQAFNVNGHLRRQDMLTWR</sequence>
<dbReference type="PANTHER" id="PTHR20935">
    <property type="entry name" value="PHOSPHOGLYCERATE MUTASE-RELATED"/>
    <property type="match status" value="1"/>
</dbReference>
<reference evidence="2 3" key="1">
    <citation type="submission" date="2019-04" db="EMBL/GenBank/DDBJ databases">
        <authorList>
            <person name="Hwang J.C."/>
        </authorList>
    </citation>
    <scope>NUCLEOTIDE SEQUENCE [LARGE SCALE GENOMIC DNA]</scope>
    <source>
        <strain evidence="2 3">IMCC35001</strain>
    </source>
</reference>
<dbReference type="AlphaFoldDB" id="A0A4U1BCJ8"/>
<dbReference type="PANTHER" id="PTHR20935:SF0">
    <property type="entry name" value="SERINE_THREONINE-PROTEIN PHOSPHATASE PGAM5, MITOCHONDRIAL"/>
    <property type="match status" value="1"/>
</dbReference>
<dbReference type="RefSeq" id="WP_136853528.1">
    <property type="nucleotide sequence ID" value="NZ_SWCI01000007.1"/>
</dbReference>
<dbReference type="Pfam" id="PF00300">
    <property type="entry name" value="His_Phos_1"/>
    <property type="match status" value="2"/>
</dbReference>
<dbReference type="Proteomes" id="UP000305674">
    <property type="component" value="Unassembled WGS sequence"/>
</dbReference>
<evidence type="ECO:0000256" key="1">
    <source>
        <dbReference type="ARBA" id="ARBA00022801"/>
    </source>
</evidence>
<dbReference type="OrthoDB" id="280692at2"/>
<organism evidence="2 3">
    <name type="scientific">Ferrimonas sediminicola</name>
    <dbReference type="NCBI Taxonomy" id="2569538"/>
    <lineage>
        <taxon>Bacteria</taxon>
        <taxon>Pseudomonadati</taxon>
        <taxon>Pseudomonadota</taxon>
        <taxon>Gammaproteobacteria</taxon>
        <taxon>Alteromonadales</taxon>
        <taxon>Ferrimonadaceae</taxon>
        <taxon>Ferrimonas</taxon>
    </lineage>
</organism>
<dbReference type="Gene3D" id="3.40.50.1240">
    <property type="entry name" value="Phosphoglycerate mutase-like"/>
    <property type="match status" value="1"/>
</dbReference>
<gene>
    <name evidence="2" type="ORF">FCL40_11945</name>
</gene>